<dbReference type="PANTHER" id="PTHR44329:SF288">
    <property type="entry name" value="MITOGEN-ACTIVATED PROTEIN KINASE KINASE KINASE 20"/>
    <property type="match status" value="1"/>
</dbReference>
<comment type="caution">
    <text evidence="7">The sequence shown here is derived from an EMBL/GenBank/DDBJ whole genome shotgun (WGS) entry which is preliminary data.</text>
</comment>
<protein>
    <recommendedName>
        <fullName evidence="6">Protein kinase domain-containing protein</fullName>
    </recommendedName>
</protein>
<feature type="compositionally biased region" description="Pro residues" evidence="5">
    <location>
        <begin position="417"/>
        <end position="460"/>
    </location>
</feature>
<evidence type="ECO:0000256" key="4">
    <source>
        <dbReference type="ARBA" id="ARBA00022840"/>
    </source>
</evidence>
<dbReference type="PROSITE" id="PS50011">
    <property type="entry name" value="PROTEIN_KINASE_DOM"/>
    <property type="match status" value="1"/>
</dbReference>
<keyword evidence="1" id="KW-0808">Transferase</keyword>
<name>A0A2Z6QW90_9GLOM</name>
<evidence type="ECO:0000313" key="8">
    <source>
        <dbReference type="Proteomes" id="UP000247702"/>
    </source>
</evidence>
<dbReference type="InterPro" id="IPR001245">
    <property type="entry name" value="Ser-Thr/Tyr_kinase_cat_dom"/>
</dbReference>
<evidence type="ECO:0000259" key="6">
    <source>
        <dbReference type="PROSITE" id="PS50011"/>
    </source>
</evidence>
<dbReference type="InterPro" id="IPR051681">
    <property type="entry name" value="Ser/Thr_Kinases-Pseudokinases"/>
</dbReference>
<dbReference type="Gene3D" id="1.10.510.10">
    <property type="entry name" value="Transferase(Phosphotransferase) domain 1"/>
    <property type="match status" value="1"/>
</dbReference>
<organism evidence="7 8">
    <name type="scientific">Rhizophagus clarus</name>
    <dbReference type="NCBI Taxonomy" id="94130"/>
    <lineage>
        <taxon>Eukaryota</taxon>
        <taxon>Fungi</taxon>
        <taxon>Fungi incertae sedis</taxon>
        <taxon>Mucoromycota</taxon>
        <taxon>Glomeromycotina</taxon>
        <taxon>Glomeromycetes</taxon>
        <taxon>Glomerales</taxon>
        <taxon>Glomeraceae</taxon>
        <taxon>Rhizophagus</taxon>
    </lineage>
</organism>
<dbReference type="InterPro" id="IPR011009">
    <property type="entry name" value="Kinase-like_dom_sf"/>
</dbReference>
<evidence type="ECO:0000256" key="3">
    <source>
        <dbReference type="ARBA" id="ARBA00022777"/>
    </source>
</evidence>
<dbReference type="InterPro" id="IPR000719">
    <property type="entry name" value="Prot_kinase_dom"/>
</dbReference>
<dbReference type="GO" id="GO:0004674">
    <property type="term" value="F:protein serine/threonine kinase activity"/>
    <property type="evidence" value="ECO:0007669"/>
    <property type="project" value="TreeGrafter"/>
</dbReference>
<evidence type="ECO:0000256" key="2">
    <source>
        <dbReference type="ARBA" id="ARBA00022741"/>
    </source>
</evidence>
<keyword evidence="2" id="KW-0547">Nucleotide-binding</keyword>
<dbReference type="PANTHER" id="PTHR44329">
    <property type="entry name" value="SERINE/THREONINE-PROTEIN KINASE TNNI3K-RELATED"/>
    <property type="match status" value="1"/>
</dbReference>
<feature type="domain" description="Protein kinase" evidence="6">
    <location>
        <begin position="84"/>
        <end position="340"/>
    </location>
</feature>
<dbReference type="AlphaFoldDB" id="A0A2Z6QW90"/>
<proteinExistence type="predicted"/>
<dbReference type="PRINTS" id="PR00109">
    <property type="entry name" value="TYRKINASE"/>
</dbReference>
<accession>A0A2Z6QW90</accession>
<gene>
    <name evidence="7" type="ORF">RclHR1_11040002</name>
</gene>
<evidence type="ECO:0000256" key="1">
    <source>
        <dbReference type="ARBA" id="ARBA00022679"/>
    </source>
</evidence>
<keyword evidence="3" id="KW-0418">Kinase</keyword>
<feature type="region of interest" description="Disordered" evidence="5">
    <location>
        <begin position="410"/>
        <end position="527"/>
    </location>
</feature>
<dbReference type="Pfam" id="PF07714">
    <property type="entry name" value="PK_Tyr_Ser-Thr"/>
    <property type="match status" value="1"/>
</dbReference>
<evidence type="ECO:0000313" key="7">
    <source>
        <dbReference type="EMBL" id="GBB84476.1"/>
    </source>
</evidence>
<feature type="compositionally biased region" description="Acidic residues" evidence="5">
    <location>
        <begin position="497"/>
        <end position="523"/>
    </location>
</feature>
<keyword evidence="4" id="KW-0067">ATP-binding</keyword>
<dbReference type="GO" id="GO:0005524">
    <property type="term" value="F:ATP binding"/>
    <property type="evidence" value="ECO:0007669"/>
    <property type="project" value="UniProtKB-KW"/>
</dbReference>
<dbReference type="EMBL" id="BEXD01000119">
    <property type="protein sequence ID" value="GBB84476.1"/>
    <property type="molecule type" value="Genomic_DNA"/>
</dbReference>
<reference evidence="7 8" key="1">
    <citation type="submission" date="2017-11" db="EMBL/GenBank/DDBJ databases">
        <title>The genome of Rhizophagus clarus HR1 reveals common genetic basis of auxotrophy among arbuscular mycorrhizal fungi.</title>
        <authorList>
            <person name="Kobayashi Y."/>
        </authorList>
    </citation>
    <scope>NUCLEOTIDE SEQUENCE [LARGE SCALE GENOMIC DNA]</scope>
    <source>
        <strain evidence="7 8">HR1</strain>
    </source>
</reference>
<evidence type="ECO:0000256" key="5">
    <source>
        <dbReference type="SAM" id="MobiDB-lite"/>
    </source>
</evidence>
<dbReference type="SUPFAM" id="SSF56112">
    <property type="entry name" value="Protein kinase-like (PK-like)"/>
    <property type="match status" value="1"/>
</dbReference>
<dbReference type="Proteomes" id="UP000247702">
    <property type="component" value="Unassembled WGS sequence"/>
</dbReference>
<keyword evidence="8" id="KW-1185">Reference proteome</keyword>
<sequence>MNDLEDPEYTGICTQCNQKIINYPNQLCRRQFLSPSINEYSKTRNIQINQENKIENVIDEFIKETQLNSKYCDDFIEWVSSSNLEDIEYLTVGGNSKIYSGTWKLNKLSTNIALKVVKDSDDARDNILNELKIHHKCRNRNIIPFYGITKSPEGDEYAMVIRHAEHGDLRNYIRKFFPKLTWTDRVKILIELSKALNSLHQINLLHKDFHCKNILIDKDDRVFISDFGLCQQIDSETVLNGIQGVLPYIAPEVLRNNPYTKQSEVYSISMIMWELSSNKPPFSNRVHDVELALEVLDGLRPDIIEGTPDFYTNIMKQCWNLDPSKRPEASLLPKIFEEMMELCKDNPVSSEVSFYSLPPSEHETRALDNMFPTYHYKSIVFNKTSSVDIDDNKPEYETKAYEYSLRVPQDSQAPQVFPQPPPSSSHPLPPPPPPPLSSSPPPSPPPPPSSYYPLPPPPPSFSISEAAPPPFQMPQHSSIPQDLKRPLPKASKKFQMEDEDINENDDFDENYDINENDDIDETDEGRYPRYNTQTYAFSLDQLNKAYDELINNRSKLLG</sequence>